<keyword evidence="3" id="KW-1185">Reference proteome</keyword>
<dbReference type="EMBL" id="VTZN01000183">
    <property type="protein sequence ID" value="KAA1248222.1"/>
    <property type="molecule type" value="Genomic_DNA"/>
</dbReference>
<dbReference type="RefSeq" id="WP_188113086.1">
    <property type="nucleotide sequence ID" value="NZ_VTZN01000183.1"/>
</dbReference>
<dbReference type="Proteomes" id="UP000324701">
    <property type="component" value="Unassembled WGS sequence"/>
</dbReference>
<evidence type="ECO:0000313" key="2">
    <source>
        <dbReference type="EMBL" id="KAA1248222.1"/>
    </source>
</evidence>
<gene>
    <name evidence="2" type="ORF">F0Q45_21745</name>
</gene>
<reference evidence="2 3" key="1">
    <citation type="submission" date="2019-09" db="EMBL/GenBank/DDBJ databases">
        <title>Report of infection by Mycobacterium simiae a patient suffering from pulmonary tuberculosis.</title>
        <authorList>
            <person name="Mohanty P.S."/>
            <person name="Bansal A.K."/>
            <person name="Singh H."/>
            <person name="Sharma S."/>
            <person name="Patil S.A."/>
            <person name="Upadhaya P."/>
            <person name="Singh P.K."/>
            <person name="Kumar D."/>
            <person name="Kumar S."/>
            <person name="Singh R.K."/>
            <person name="Chaudhary B."/>
        </authorList>
    </citation>
    <scope>NUCLEOTIDE SEQUENCE [LARGE SCALE GENOMIC DNA]</scope>
    <source>
        <strain evidence="2 3">JAL-560-SIM</strain>
    </source>
</reference>
<feature type="compositionally biased region" description="Polar residues" evidence="1">
    <location>
        <begin position="1"/>
        <end position="15"/>
    </location>
</feature>
<organism evidence="2 3">
    <name type="scientific">Mycobacterium simiae</name>
    <name type="common">Mycobacterium habana</name>
    <dbReference type="NCBI Taxonomy" id="1784"/>
    <lineage>
        <taxon>Bacteria</taxon>
        <taxon>Bacillati</taxon>
        <taxon>Actinomycetota</taxon>
        <taxon>Actinomycetes</taxon>
        <taxon>Mycobacteriales</taxon>
        <taxon>Mycobacteriaceae</taxon>
        <taxon>Mycobacterium</taxon>
        <taxon>Mycobacterium simiae complex</taxon>
    </lineage>
</organism>
<evidence type="ECO:0000256" key="1">
    <source>
        <dbReference type="SAM" id="MobiDB-lite"/>
    </source>
</evidence>
<sequence>MRENSATESNVSNLPSEAGDTVTRTGHCIVSCGHDGADFDHGPYCERSVGGQANGVTEPGWQEVQFWCSVIGPYIHGTVSRAHAAACDRNRNGVRLTALTRATETFGWRELGYNLTAGEARQLAAHLVAAADSHDGIDRTHLLWDRVTKLGQAAGIVW</sequence>
<dbReference type="AlphaFoldDB" id="A0A5B1BJF6"/>
<name>A0A5B1BJF6_MYCSI</name>
<evidence type="ECO:0000313" key="3">
    <source>
        <dbReference type="Proteomes" id="UP000324701"/>
    </source>
</evidence>
<protein>
    <submittedName>
        <fullName evidence="2">Uncharacterized protein</fullName>
    </submittedName>
</protein>
<feature type="region of interest" description="Disordered" evidence="1">
    <location>
        <begin position="1"/>
        <end position="21"/>
    </location>
</feature>
<accession>A0A5B1BJF6</accession>
<proteinExistence type="predicted"/>
<comment type="caution">
    <text evidence="2">The sequence shown here is derived from an EMBL/GenBank/DDBJ whole genome shotgun (WGS) entry which is preliminary data.</text>
</comment>